<dbReference type="InterPro" id="IPR016024">
    <property type="entry name" value="ARM-type_fold"/>
</dbReference>
<evidence type="ECO:0000313" key="2">
    <source>
        <dbReference type="EMBL" id="KAL1527478.1"/>
    </source>
</evidence>
<dbReference type="InterPro" id="IPR011989">
    <property type="entry name" value="ARM-like"/>
</dbReference>
<comment type="caution">
    <text evidence="2">The sequence shown here is derived from an EMBL/GenBank/DDBJ whole genome shotgun (WGS) entry which is preliminary data.</text>
</comment>
<feature type="compositionally biased region" description="Basic and acidic residues" evidence="1">
    <location>
        <begin position="256"/>
        <end position="265"/>
    </location>
</feature>
<feature type="region of interest" description="Disordered" evidence="1">
    <location>
        <begin position="243"/>
        <end position="289"/>
    </location>
</feature>
<reference evidence="2 3" key="1">
    <citation type="journal article" date="2024" name="Science">
        <title>Giant polyketide synthase enzymes in the biosynthesis of giant marine polyether toxins.</title>
        <authorList>
            <person name="Fallon T.R."/>
            <person name="Shende V.V."/>
            <person name="Wierzbicki I.H."/>
            <person name="Pendleton A.L."/>
            <person name="Watervoot N.F."/>
            <person name="Auber R.P."/>
            <person name="Gonzalez D.J."/>
            <person name="Wisecaver J.H."/>
            <person name="Moore B.S."/>
        </authorList>
    </citation>
    <scope>NUCLEOTIDE SEQUENCE [LARGE SCALE GENOMIC DNA]</scope>
    <source>
        <strain evidence="2 3">12B1</strain>
    </source>
</reference>
<dbReference type="EMBL" id="JBGBPQ010000003">
    <property type="protein sequence ID" value="KAL1527478.1"/>
    <property type="molecule type" value="Genomic_DNA"/>
</dbReference>
<protein>
    <submittedName>
        <fullName evidence="2">Uncharacterized protein</fullName>
    </submittedName>
</protein>
<dbReference type="AlphaFoldDB" id="A0AB34JZ53"/>
<evidence type="ECO:0000313" key="3">
    <source>
        <dbReference type="Proteomes" id="UP001515480"/>
    </source>
</evidence>
<dbReference type="PANTHER" id="PTHR12363:SF54">
    <property type="entry name" value="NUCLEAR TRANSPORT RECEPTOR"/>
    <property type="match status" value="1"/>
</dbReference>
<dbReference type="Gene3D" id="1.25.10.10">
    <property type="entry name" value="Leucine-rich Repeat Variant"/>
    <property type="match status" value="1"/>
</dbReference>
<dbReference type="SUPFAM" id="SSF48371">
    <property type="entry name" value="ARM repeat"/>
    <property type="match status" value="1"/>
</dbReference>
<proteinExistence type="predicted"/>
<accession>A0AB34JZ53</accession>
<gene>
    <name evidence="2" type="ORF">AB1Y20_016143</name>
</gene>
<name>A0AB34JZ53_PRYPA</name>
<keyword evidence="3" id="KW-1185">Reference proteome</keyword>
<dbReference type="GO" id="GO:0005737">
    <property type="term" value="C:cytoplasm"/>
    <property type="evidence" value="ECO:0007669"/>
    <property type="project" value="TreeGrafter"/>
</dbReference>
<evidence type="ECO:0000256" key="1">
    <source>
        <dbReference type="SAM" id="MobiDB-lite"/>
    </source>
</evidence>
<dbReference type="GO" id="GO:0006606">
    <property type="term" value="P:protein import into nucleus"/>
    <property type="evidence" value="ECO:0007669"/>
    <property type="project" value="TreeGrafter"/>
</dbReference>
<dbReference type="Proteomes" id="UP001515480">
    <property type="component" value="Unassembled WGS sequence"/>
</dbReference>
<dbReference type="InterPro" id="IPR051345">
    <property type="entry name" value="Importin_beta-like_NTR"/>
</dbReference>
<sequence>MDSLEAQAQQVSQAVHVLHSTADPSLRREADRWLRAFQQSAAAPDVCLRLLSAAELPQFFAANVLSSRLRSAPLPPPPAAAHLRSQLLRHLAAPPPRAAALQLCRALALLADGSVDVLLADEAFALLPPRGAMELLAALPAAGGGLGRDAAARGQRLCLAWLDHLLAAAPPPPRLPTAAAAAPLRADALRCACEWAAAGGAALSLRALGEAACLPALCVAVREGEAAAMDLCRLAVQNEAAAERRLGGEGEEGEGEREGEGEGGREPPPLTRRPTPGGQAQLQGSELPAVPAGVLRREDEEVEEALLAAIFLGGALLQRASSFLAPHEESEPSVCRAMIRLLQTVAPCTTHARRQIAEAALAADFWPAVMRAASWWDARSKEALLSACVEASVSRAAFPDDEEMSTWDASMLEDHFSFRELLAEMVAEVARLSPDAFVLHSLAAFSSESATWQQREASLFAAAASAEPLLGRLLAAAPPPPPHAAASLRRLLAAALASPPPHAAAAALLLAAFAHLCLSLAPFFAASPADLPLAALLPHLSHAAPPAAAATHAAFARLAPLATAAPLPVLAALEAALPSVEPDARPALLAAAASLVAAAPHLLPHFARPLCDRLAAAPLADPSAVRARLDELAACVPPLAPLPALAPLLAAAWPAWARAAAAGEAALPALARLAARAAEAMGQRFAPLLAPTAQGLARAFEQSPLPCVLEAADALVRCAPELEHADASFAAFLDTLAARALAAIASNPPEQLPLLTALITHAETLSKIRPAALARAASLPSLVWHAANMLDPHAQCTEAALLNASISFLCNVAICARAPEWLPNASALSDEQTAAGFRAALTPAVGEVVLRHSMVALADSLPHMGLPRVAALLAPLLHLEMWRAAGLIGTWVHAALMALPLTEGQPDAQSREVLYTLLSTFPDPCSADGRTHRRLVRMLADVLSGFSQVARRLKPSHAYSVAAWDWSVAQQPMHCRPLHVGFGPIVTL</sequence>
<dbReference type="PANTHER" id="PTHR12363">
    <property type="entry name" value="TRANSPORTIN 3 AND IMPORTIN 13"/>
    <property type="match status" value="1"/>
</dbReference>
<organism evidence="2 3">
    <name type="scientific">Prymnesium parvum</name>
    <name type="common">Toxic golden alga</name>
    <dbReference type="NCBI Taxonomy" id="97485"/>
    <lineage>
        <taxon>Eukaryota</taxon>
        <taxon>Haptista</taxon>
        <taxon>Haptophyta</taxon>
        <taxon>Prymnesiophyceae</taxon>
        <taxon>Prymnesiales</taxon>
        <taxon>Prymnesiaceae</taxon>
        <taxon>Prymnesium</taxon>
    </lineage>
</organism>